<dbReference type="Pfam" id="PF13499">
    <property type="entry name" value="EF-hand_7"/>
    <property type="match status" value="1"/>
</dbReference>
<keyword evidence="4" id="KW-1185">Reference proteome</keyword>
<dbReference type="EMBL" id="JWZX01000147">
    <property type="protein sequence ID" value="KOO53626.1"/>
    <property type="molecule type" value="Genomic_DNA"/>
</dbReference>
<proteinExistence type="predicted"/>
<sequence>MGGSVTKVAPNPDDGVEVRTPETLQWQDPTRIFKEIDVDSDQTISCDELKSALQKQGYDDVVFATLMGELDLDSDGCITIDEWRKGFYASSFVHVRPPAAEDFADLHGAQRGGCTIAETAKRAITGAQLQRVCSHICRRCKPEGWADKSGKQRTPGTVTLYDAARFVIKPA</sequence>
<dbReference type="Gene3D" id="1.10.238.10">
    <property type="entry name" value="EF-hand"/>
    <property type="match status" value="1"/>
</dbReference>
<evidence type="ECO:0000256" key="1">
    <source>
        <dbReference type="ARBA" id="ARBA00022837"/>
    </source>
</evidence>
<accession>A0A0M0LRL8</accession>
<evidence type="ECO:0000313" key="3">
    <source>
        <dbReference type="EMBL" id="KOO53626.1"/>
    </source>
</evidence>
<feature type="domain" description="EF-hand" evidence="2">
    <location>
        <begin position="24"/>
        <end position="59"/>
    </location>
</feature>
<feature type="non-terminal residue" evidence="3">
    <location>
        <position position="171"/>
    </location>
</feature>
<evidence type="ECO:0000313" key="4">
    <source>
        <dbReference type="Proteomes" id="UP000037460"/>
    </source>
</evidence>
<comment type="caution">
    <text evidence="3">The sequence shown here is derived from an EMBL/GenBank/DDBJ whole genome shotgun (WGS) entry which is preliminary data.</text>
</comment>
<reference evidence="4" key="1">
    <citation type="journal article" date="2015" name="PLoS Genet.">
        <title>Genome Sequence and Transcriptome Analyses of Chrysochromulina tobin: Metabolic Tools for Enhanced Algal Fitness in the Prominent Order Prymnesiales (Haptophyceae).</title>
        <authorList>
            <person name="Hovde B.T."/>
            <person name="Deodato C.R."/>
            <person name="Hunsperger H.M."/>
            <person name="Ryken S.A."/>
            <person name="Yost W."/>
            <person name="Jha R.K."/>
            <person name="Patterson J."/>
            <person name="Monnat R.J. Jr."/>
            <person name="Barlow S.B."/>
            <person name="Starkenburg S.R."/>
            <person name="Cattolico R.A."/>
        </authorList>
    </citation>
    <scope>NUCLEOTIDE SEQUENCE</scope>
    <source>
        <strain evidence="4">CCMP291</strain>
    </source>
</reference>
<dbReference type="SMART" id="SM00054">
    <property type="entry name" value="EFh"/>
    <property type="match status" value="2"/>
</dbReference>
<dbReference type="AlphaFoldDB" id="A0A0M0LRL8"/>
<dbReference type="InterPro" id="IPR002048">
    <property type="entry name" value="EF_hand_dom"/>
</dbReference>
<dbReference type="GO" id="GO:0005509">
    <property type="term" value="F:calcium ion binding"/>
    <property type="evidence" value="ECO:0007669"/>
    <property type="project" value="InterPro"/>
</dbReference>
<dbReference type="OrthoDB" id="421209at2759"/>
<dbReference type="PROSITE" id="PS50222">
    <property type="entry name" value="EF_HAND_2"/>
    <property type="match status" value="1"/>
</dbReference>
<dbReference type="Proteomes" id="UP000037460">
    <property type="component" value="Unassembled WGS sequence"/>
</dbReference>
<dbReference type="InterPro" id="IPR018247">
    <property type="entry name" value="EF_Hand_1_Ca_BS"/>
</dbReference>
<protein>
    <recommendedName>
        <fullName evidence="2">EF-hand domain-containing protein</fullName>
    </recommendedName>
</protein>
<dbReference type="InterPro" id="IPR011992">
    <property type="entry name" value="EF-hand-dom_pair"/>
</dbReference>
<evidence type="ECO:0000259" key="2">
    <source>
        <dbReference type="PROSITE" id="PS50222"/>
    </source>
</evidence>
<dbReference type="CDD" id="cd00051">
    <property type="entry name" value="EFh"/>
    <property type="match status" value="1"/>
</dbReference>
<dbReference type="SUPFAM" id="SSF47473">
    <property type="entry name" value="EF-hand"/>
    <property type="match status" value="1"/>
</dbReference>
<organism evidence="3 4">
    <name type="scientific">Chrysochromulina tobinii</name>
    <dbReference type="NCBI Taxonomy" id="1460289"/>
    <lineage>
        <taxon>Eukaryota</taxon>
        <taxon>Haptista</taxon>
        <taxon>Haptophyta</taxon>
        <taxon>Prymnesiophyceae</taxon>
        <taxon>Prymnesiales</taxon>
        <taxon>Chrysochromulinaceae</taxon>
        <taxon>Chrysochromulina</taxon>
    </lineage>
</organism>
<gene>
    <name evidence="3" type="ORF">Ctob_013287</name>
</gene>
<keyword evidence="1" id="KW-0106">Calcium</keyword>
<name>A0A0M0LRL8_9EUKA</name>
<dbReference type="PROSITE" id="PS00018">
    <property type="entry name" value="EF_HAND_1"/>
    <property type="match status" value="2"/>
</dbReference>